<dbReference type="EMBL" id="JAAALK010000082">
    <property type="protein sequence ID" value="KAG8086581.1"/>
    <property type="molecule type" value="Genomic_DNA"/>
</dbReference>
<dbReference type="AlphaFoldDB" id="A0A8J5WAU1"/>
<reference evidence="2" key="1">
    <citation type="journal article" date="2021" name="bioRxiv">
        <title>Whole Genome Assembly and Annotation of Northern Wild Rice, Zizania palustris L., Supports a Whole Genome Duplication in the Zizania Genus.</title>
        <authorList>
            <person name="Haas M."/>
            <person name="Kono T."/>
            <person name="Macchietto M."/>
            <person name="Millas R."/>
            <person name="McGilp L."/>
            <person name="Shao M."/>
            <person name="Duquette J."/>
            <person name="Hirsch C.N."/>
            <person name="Kimball J."/>
        </authorList>
    </citation>
    <scope>NUCLEOTIDE SEQUENCE</scope>
    <source>
        <tissue evidence="2">Fresh leaf tissue</tissue>
    </source>
</reference>
<gene>
    <name evidence="2" type="ORF">GUJ93_ZPchr0010g10645</name>
</gene>
<evidence type="ECO:0000313" key="3">
    <source>
        <dbReference type="Proteomes" id="UP000729402"/>
    </source>
</evidence>
<evidence type="ECO:0000313" key="2">
    <source>
        <dbReference type="EMBL" id="KAG8086581.1"/>
    </source>
</evidence>
<name>A0A8J5WAU1_ZIZPA</name>
<proteinExistence type="predicted"/>
<keyword evidence="3" id="KW-1185">Reference proteome</keyword>
<sequence>MRRRWTSPLTLSRRPHRRGLPHPISLFFTRPPTQPEPTLPSPPRLQPFFRPQLVGPTLCGRLVATSTNGKHRTPTGYHV</sequence>
<protein>
    <submittedName>
        <fullName evidence="2">Uncharacterized protein</fullName>
    </submittedName>
</protein>
<accession>A0A8J5WAU1</accession>
<organism evidence="2 3">
    <name type="scientific">Zizania palustris</name>
    <name type="common">Northern wild rice</name>
    <dbReference type="NCBI Taxonomy" id="103762"/>
    <lineage>
        <taxon>Eukaryota</taxon>
        <taxon>Viridiplantae</taxon>
        <taxon>Streptophyta</taxon>
        <taxon>Embryophyta</taxon>
        <taxon>Tracheophyta</taxon>
        <taxon>Spermatophyta</taxon>
        <taxon>Magnoliopsida</taxon>
        <taxon>Liliopsida</taxon>
        <taxon>Poales</taxon>
        <taxon>Poaceae</taxon>
        <taxon>BOP clade</taxon>
        <taxon>Oryzoideae</taxon>
        <taxon>Oryzeae</taxon>
        <taxon>Zizaniinae</taxon>
        <taxon>Zizania</taxon>
    </lineage>
</organism>
<evidence type="ECO:0000256" key="1">
    <source>
        <dbReference type="SAM" id="MobiDB-lite"/>
    </source>
</evidence>
<feature type="region of interest" description="Disordered" evidence="1">
    <location>
        <begin position="1"/>
        <end position="46"/>
    </location>
</feature>
<comment type="caution">
    <text evidence="2">The sequence shown here is derived from an EMBL/GenBank/DDBJ whole genome shotgun (WGS) entry which is preliminary data.</text>
</comment>
<feature type="compositionally biased region" description="Pro residues" evidence="1">
    <location>
        <begin position="32"/>
        <end position="45"/>
    </location>
</feature>
<dbReference type="Proteomes" id="UP000729402">
    <property type="component" value="Unassembled WGS sequence"/>
</dbReference>
<reference evidence="2" key="2">
    <citation type="submission" date="2021-02" db="EMBL/GenBank/DDBJ databases">
        <authorList>
            <person name="Kimball J.A."/>
            <person name="Haas M.W."/>
            <person name="Macchietto M."/>
            <person name="Kono T."/>
            <person name="Duquette J."/>
            <person name="Shao M."/>
        </authorList>
    </citation>
    <scope>NUCLEOTIDE SEQUENCE</scope>
    <source>
        <tissue evidence="2">Fresh leaf tissue</tissue>
    </source>
</reference>